<dbReference type="InterPro" id="IPR006629">
    <property type="entry name" value="LITAF"/>
</dbReference>
<dbReference type="PANTHER" id="PTHR23292:SF14">
    <property type="entry name" value="FI16615P1-RELATED"/>
    <property type="match status" value="1"/>
</dbReference>
<feature type="compositionally biased region" description="Pro residues" evidence="8">
    <location>
        <begin position="1"/>
        <end position="10"/>
    </location>
</feature>
<gene>
    <name evidence="10" type="ORF">PVAND_006439</name>
</gene>
<dbReference type="InterPro" id="IPR037519">
    <property type="entry name" value="LITAF_fam"/>
</dbReference>
<dbReference type="Proteomes" id="UP001107558">
    <property type="component" value="Chromosome 2"/>
</dbReference>
<name>A0A9J6C468_POLVA</name>
<evidence type="ECO:0000256" key="7">
    <source>
        <dbReference type="ARBA" id="ARBA00023136"/>
    </source>
</evidence>
<evidence type="ECO:0000259" key="9">
    <source>
        <dbReference type="PROSITE" id="PS51837"/>
    </source>
</evidence>
<dbReference type="SMART" id="SM00714">
    <property type="entry name" value="LITAF"/>
    <property type="match status" value="1"/>
</dbReference>
<feature type="region of interest" description="Disordered" evidence="8">
    <location>
        <begin position="1"/>
        <end position="33"/>
    </location>
</feature>
<dbReference type="Pfam" id="PF10601">
    <property type="entry name" value="zf-LITAF-like"/>
    <property type="match status" value="1"/>
</dbReference>
<dbReference type="GO" id="GO:0005765">
    <property type="term" value="C:lysosomal membrane"/>
    <property type="evidence" value="ECO:0007669"/>
    <property type="project" value="UniProtKB-SubCell"/>
</dbReference>
<keyword evidence="7" id="KW-0472">Membrane</keyword>
<comment type="caution">
    <text evidence="10">The sequence shown here is derived from an EMBL/GenBank/DDBJ whole genome shotgun (WGS) entry which is preliminary data.</text>
</comment>
<sequence length="132" mass="14411">MSSVQNPPPSYAEYSNYSNQPPQTVPIQQQFPQPLPPQPVPQITVISQQPTSVTVRTIPILGPIPISITCSQCYAFVTTITNHEISARTHCCALALCLTGLWCFAPLPYICGGCCKKTVHRCPNCNAFIGTY</sequence>
<dbReference type="EMBL" id="JADBJN010000002">
    <property type="protein sequence ID" value="KAG5676619.1"/>
    <property type="molecule type" value="Genomic_DNA"/>
</dbReference>
<feature type="compositionally biased region" description="Polar residues" evidence="8">
    <location>
        <begin position="13"/>
        <end position="22"/>
    </location>
</feature>
<evidence type="ECO:0000313" key="11">
    <source>
        <dbReference type="Proteomes" id="UP001107558"/>
    </source>
</evidence>
<evidence type="ECO:0000256" key="5">
    <source>
        <dbReference type="ARBA" id="ARBA00022723"/>
    </source>
</evidence>
<dbReference type="GO" id="GO:0008270">
    <property type="term" value="F:zinc ion binding"/>
    <property type="evidence" value="ECO:0007669"/>
    <property type="project" value="TreeGrafter"/>
</dbReference>
<dbReference type="OrthoDB" id="5599753at2759"/>
<dbReference type="PANTHER" id="PTHR23292">
    <property type="entry name" value="LIPOPOLYSACCHARIDE-INDUCED TUMOR NECROSIS FACTOR-ALPHA FACTOR"/>
    <property type="match status" value="1"/>
</dbReference>
<protein>
    <recommendedName>
        <fullName evidence="9">LITAF domain-containing protein</fullName>
    </recommendedName>
</protein>
<evidence type="ECO:0000256" key="3">
    <source>
        <dbReference type="ARBA" id="ARBA00004630"/>
    </source>
</evidence>
<evidence type="ECO:0000256" key="6">
    <source>
        <dbReference type="ARBA" id="ARBA00022833"/>
    </source>
</evidence>
<evidence type="ECO:0000256" key="2">
    <source>
        <dbReference type="ARBA" id="ARBA00004481"/>
    </source>
</evidence>
<evidence type="ECO:0000313" key="10">
    <source>
        <dbReference type="EMBL" id="KAG5676619.1"/>
    </source>
</evidence>
<comment type="similarity">
    <text evidence="4">Belongs to the CDIP1/LITAF family.</text>
</comment>
<keyword evidence="11" id="KW-1185">Reference proteome</keyword>
<feature type="domain" description="LITAF" evidence="9">
    <location>
        <begin position="50"/>
        <end position="132"/>
    </location>
</feature>
<dbReference type="PROSITE" id="PS51837">
    <property type="entry name" value="LITAF"/>
    <property type="match status" value="1"/>
</dbReference>
<dbReference type="GO" id="GO:0031902">
    <property type="term" value="C:late endosome membrane"/>
    <property type="evidence" value="ECO:0007669"/>
    <property type="project" value="UniProtKB-SubCell"/>
</dbReference>
<keyword evidence="6" id="KW-0862">Zinc</keyword>
<organism evidence="10 11">
    <name type="scientific">Polypedilum vanderplanki</name>
    <name type="common">Sleeping chironomid midge</name>
    <dbReference type="NCBI Taxonomy" id="319348"/>
    <lineage>
        <taxon>Eukaryota</taxon>
        <taxon>Metazoa</taxon>
        <taxon>Ecdysozoa</taxon>
        <taxon>Arthropoda</taxon>
        <taxon>Hexapoda</taxon>
        <taxon>Insecta</taxon>
        <taxon>Pterygota</taxon>
        <taxon>Neoptera</taxon>
        <taxon>Endopterygota</taxon>
        <taxon>Diptera</taxon>
        <taxon>Nematocera</taxon>
        <taxon>Chironomoidea</taxon>
        <taxon>Chironomidae</taxon>
        <taxon>Chironominae</taxon>
        <taxon>Polypedilum</taxon>
        <taxon>Polypedilum</taxon>
    </lineage>
</organism>
<evidence type="ECO:0000256" key="8">
    <source>
        <dbReference type="SAM" id="MobiDB-lite"/>
    </source>
</evidence>
<evidence type="ECO:0000256" key="4">
    <source>
        <dbReference type="ARBA" id="ARBA00005975"/>
    </source>
</evidence>
<dbReference type="AlphaFoldDB" id="A0A9J6C468"/>
<proteinExistence type="inferred from homology"/>
<keyword evidence="5" id="KW-0479">Metal-binding</keyword>
<comment type="subcellular location">
    <subcellularLocation>
        <location evidence="2">Endosome membrane</location>
        <topology evidence="2">Peripheral membrane protein</topology>
    </subcellularLocation>
    <subcellularLocation>
        <location evidence="1">Late endosome membrane</location>
    </subcellularLocation>
    <subcellularLocation>
        <location evidence="3">Lysosome membrane</location>
        <topology evidence="3">Peripheral membrane protein</topology>
        <orientation evidence="3">Cytoplasmic side</orientation>
    </subcellularLocation>
</comment>
<accession>A0A9J6C468</accession>
<reference evidence="10" key="1">
    <citation type="submission" date="2021-03" db="EMBL/GenBank/DDBJ databases">
        <title>Chromosome level genome of the anhydrobiotic midge Polypedilum vanderplanki.</title>
        <authorList>
            <person name="Yoshida Y."/>
            <person name="Kikawada T."/>
            <person name="Gusev O."/>
        </authorList>
    </citation>
    <scope>NUCLEOTIDE SEQUENCE</scope>
    <source>
        <strain evidence="10">NIAS01</strain>
        <tissue evidence="10">Whole body or cell culture</tissue>
    </source>
</reference>
<evidence type="ECO:0000256" key="1">
    <source>
        <dbReference type="ARBA" id="ARBA00004414"/>
    </source>
</evidence>